<dbReference type="EMBL" id="JFHU01000204">
    <property type="protein sequence ID" value="EXX86006.1"/>
    <property type="molecule type" value="Genomic_DNA"/>
</dbReference>
<dbReference type="AlphaFoldDB" id="A0A9W5RZD1"/>
<evidence type="ECO:0000313" key="3">
    <source>
        <dbReference type="Proteomes" id="UP000053750"/>
    </source>
</evidence>
<sequence>MKILFLFILFFLLSMAVAIMMDLMMGMNLSMSLRNMKNPFWVMTVPEYVILFVLLAGMVISIFTKKQAQPPEKS</sequence>
<name>A0A9W5RZD1_9BACL</name>
<feature type="transmembrane region" description="Helical" evidence="1">
    <location>
        <begin position="48"/>
        <end position="64"/>
    </location>
</feature>
<evidence type="ECO:0000313" key="2">
    <source>
        <dbReference type="EMBL" id="EXX86006.1"/>
    </source>
</evidence>
<dbReference type="Pfam" id="PF26310">
    <property type="entry name" value="YczF"/>
    <property type="match status" value="1"/>
</dbReference>
<accession>A0A9W5RZD1</accession>
<dbReference type="RefSeq" id="WP_036584705.1">
    <property type="nucleotide sequence ID" value="NZ_KK082175.1"/>
</dbReference>
<keyword evidence="1" id="KW-0472">Membrane</keyword>
<dbReference type="Proteomes" id="UP000053750">
    <property type="component" value="Unassembled WGS sequence"/>
</dbReference>
<keyword evidence="1" id="KW-1133">Transmembrane helix</keyword>
<gene>
    <name evidence="2" type="ORF">BG53_07210</name>
</gene>
<comment type="caution">
    <text evidence="2">The sequence shown here is derived from an EMBL/GenBank/DDBJ whole genome shotgun (WGS) entry which is preliminary data.</text>
</comment>
<protein>
    <submittedName>
        <fullName evidence="2">Uncharacterized protein</fullName>
    </submittedName>
</protein>
<dbReference type="InterPro" id="IPR058725">
    <property type="entry name" value="YczF"/>
</dbReference>
<keyword evidence="3" id="KW-1185">Reference proteome</keyword>
<evidence type="ECO:0000256" key="1">
    <source>
        <dbReference type="SAM" id="Phobius"/>
    </source>
</evidence>
<reference evidence="2 3" key="1">
    <citation type="submission" date="2014-02" db="EMBL/GenBank/DDBJ databases">
        <title>Genome sequence of Paenibacillus darwinianus reveals adaptive mechanisms for survival in Antarctic soils.</title>
        <authorList>
            <person name="Dsouza M."/>
            <person name="Taylor M.W."/>
            <person name="Turner S.J."/>
            <person name="Aislabie J."/>
        </authorList>
    </citation>
    <scope>NUCLEOTIDE SEQUENCE [LARGE SCALE GENOMIC DNA]</scope>
    <source>
        <strain evidence="2 3">CE1</strain>
    </source>
</reference>
<organism evidence="2 3">
    <name type="scientific">Paenibacillus darwinianus</name>
    <dbReference type="NCBI Taxonomy" id="1380763"/>
    <lineage>
        <taxon>Bacteria</taxon>
        <taxon>Bacillati</taxon>
        <taxon>Bacillota</taxon>
        <taxon>Bacilli</taxon>
        <taxon>Bacillales</taxon>
        <taxon>Paenibacillaceae</taxon>
        <taxon>Paenibacillus</taxon>
    </lineage>
</organism>
<keyword evidence="1" id="KW-0812">Transmembrane</keyword>
<proteinExistence type="predicted"/>